<dbReference type="NCBIfam" id="TIGR01484">
    <property type="entry name" value="HAD-SF-IIB"/>
    <property type="match status" value="1"/>
</dbReference>
<dbReference type="PROSITE" id="PS01228">
    <property type="entry name" value="COF_1"/>
    <property type="match status" value="1"/>
</dbReference>
<dbReference type="CDD" id="cd07516">
    <property type="entry name" value="HAD_Pase"/>
    <property type="match status" value="1"/>
</dbReference>
<dbReference type="InterPro" id="IPR023214">
    <property type="entry name" value="HAD_sf"/>
</dbReference>
<dbReference type="PANTHER" id="PTHR10000">
    <property type="entry name" value="PHOSPHOSERINE PHOSPHATASE"/>
    <property type="match status" value="1"/>
</dbReference>
<dbReference type="NCBIfam" id="TIGR00099">
    <property type="entry name" value="Cof-subfamily"/>
    <property type="match status" value="1"/>
</dbReference>
<dbReference type="InterPro" id="IPR000150">
    <property type="entry name" value="Cof"/>
</dbReference>
<dbReference type="InterPro" id="IPR006379">
    <property type="entry name" value="HAD-SF_hydro_IIB"/>
</dbReference>
<dbReference type="SFLD" id="SFLDS00003">
    <property type="entry name" value="Haloacid_Dehalogenase"/>
    <property type="match status" value="1"/>
</dbReference>
<dbReference type="Pfam" id="PF08282">
    <property type="entry name" value="Hydrolase_3"/>
    <property type="match status" value="1"/>
</dbReference>
<dbReference type="RefSeq" id="WP_092093079.1">
    <property type="nucleotide sequence ID" value="NZ_FOQE01000030.1"/>
</dbReference>
<reference evidence="1 2" key="1">
    <citation type="submission" date="2016-10" db="EMBL/GenBank/DDBJ databases">
        <authorList>
            <person name="de Groot N.N."/>
        </authorList>
    </citation>
    <scope>NUCLEOTIDE SEQUENCE [LARGE SCALE GENOMIC DNA]</scope>
    <source>
        <strain evidence="1 2">DSM 27630</strain>
    </source>
</reference>
<dbReference type="Gene3D" id="3.40.50.1000">
    <property type="entry name" value="HAD superfamily/HAD-like"/>
    <property type="match status" value="1"/>
</dbReference>
<organism evidence="1 2">
    <name type="scientific">Pisciglobus halotolerans</name>
    <dbReference type="NCBI Taxonomy" id="745365"/>
    <lineage>
        <taxon>Bacteria</taxon>
        <taxon>Bacillati</taxon>
        <taxon>Bacillota</taxon>
        <taxon>Bacilli</taxon>
        <taxon>Lactobacillales</taxon>
        <taxon>Carnobacteriaceae</taxon>
    </lineage>
</organism>
<dbReference type="SUPFAM" id="SSF56784">
    <property type="entry name" value="HAD-like"/>
    <property type="match status" value="1"/>
</dbReference>
<proteinExistence type="predicted"/>
<dbReference type="GO" id="GO:0016791">
    <property type="term" value="F:phosphatase activity"/>
    <property type="evidence" value="ECO:0007669"/>
    <property type="project" value="UniProtKB-ARBA"/>
</dbReference>
<sequence length="269" mass="29337">MSIQLIAIDIDGTLVTPDGLVSPKVAQTLAIAKSKQIKVVLCTGRPLPGVLPLLDELGLQEEGDHAITYNGALVQQTSDGKILAHHTMDHAAFLEVENMSRKLGLHSHAVNDGGIYTTNKDISYYSIRESFLTTIPLKYRAAEEMDKEMLISKMMFIDDPALIENSLPQIPAAFKEKYTLLRSEPFFLEVLNKAASKGQALRDLATSFQIPREQVMAIGDNGNDLDMIQYAGIGVAMGNASPAVKEISDYVTDTNVHDGVATAIEKFAF</sequence>
<dbReference type="InterPro" id="IPR036412">
    <property type="entry name" value="HAD-like_sf"/>
</dbReference>
<dbReference type="NCBIfam" id="NF007806">
    <property type="entry name" value="PRK10513.1"/>
    <property type="match status" value="1"/>
</dbReference>
<dbReference type="SFLD" id="SFLDG01140">
    <property type="entry name" value="C2.B:_Phosphomannomutase_and_P"/>
    <property type="match status" value="1"/>
</dbReference>
<evidence type="ECO:0008006" key="3">
    <source>
        <dbReference type="Google" id="ProtNLM"/>
    </source>
</evidence>
<keyword evidence="2" id="KW-1185">Reference proteome</keyword>
<dbReference type="PANTHER" id="PTHR10000:SF8">
    <property type="entry name" value="HAD SUPERFAMILY HYDROLASE-LIKE, TYPE 3"/>
    <property type="match status" value="1"/>
</dbReference>
<dbReference type="Gene3D" id="3.30.1240.10">
    <property type="match status" value="1"/>
</dbReference>
<dbReference type="PROSITE" id="PS01229">
    <property type="entry name" value="COF_2"/>
    <property type="match status" value="1"/>
</dbReference>
<dbReference type="GO" id="GO:0000287">
    <property type="term" value="F:magnesium ion binding"/>
    <property type="evidence" value="ECO:0007669"/>
    <property type="project" value="TreeGrafter"/>
</dbReference>
<dbReference type="OrthoDB" id="9790031at2"/>
<dbReference type="GO" id="GO:0005829">
    <property type="term" value="C:cytosol"/>
    <property type="evidence" value="ECO:0007669"/>
    <property type="project" value="TreeGrafter"/>
</dbReference>
<dbReference type="AlphaFoldDB" id="A0A1I3D732"/>
<protein>
    <recommendedName>
        <fullName evidence="3">Sugar-phosphatase</fullName>
    </recommendedName>
</protein>
<evidence type="ECO:0000313" key="1">
    <source>
        <dbReference type="EMBL" id="SFH82467.1"/>
    </source>
</evidence>
<dbReference type="SFLD" id="SFLDG01144">
    <property type="entry name" value="C2.B.4:_PGP_Like"/>
    <property type="match status" value="1"/>
</dbReference>
<evidence type="ECO:0000313" key="2">
    <source>
        <dbReference type="Proteomes" id="UP000198668"/>
    </source>
</evidence>
<gene>
    <name evidence="1" type="ORF">SAMN04489868_13014</name>
</gene>
<accession>A0A1I3D732</accession>
<name>A0A1I3D732_9LACT</name>
<dbReference type="Proteomes" id="UP000198668">
    <property type="component" value="Unassembled WGS sequence"/>
</dbReference>
<dbReference type="EMBL" id="FOQE01000030">
    <property type="protein sequence ID" value="SFH82467.1"/>
    <property type="molecule type" value="Genomic_DNA"/>
</dbReference>